<dbReference type="AlphaFoldDB" id="A0A370F1V3"/>
<accession>A0A370F1V3</accession>
<feature type="transmembrane region" description="Helical" evidence="5">
    <location>
        <begin position="40"/>
        <end position="60"/>
    </location>
</feature>
<evidence type="ECO:0000256" key="5">
    <source>
        <dbReference type="SAM" id="Phobius"/>
    </source>
</evidence>
<reference evidence="6 7" key="1">
    <citation type="submission" date="2018-07" db="EMBL/GenBank/DDBJ databases">
        <title>Genomic Encyclopedia of Type Strains, Phase IV (KMG-IV): sequencing the most valuable type-strain genomes for metagenomic binning, comparative biology and taxonomic classification.</title>
        <authorList>
            <person name="Goeker M."/>
        </authorList>
    </citation>
    <scope>NUCLEOTIDE SEQUENCE [LARGE SCALE GENOMIC DNA]</scope>
    <source>
        <strain evidence="6 7">DSM 21352</strain>
    </source>
</reference>
<organism evidence="6 7">
    <name type="scientific">Pseudacidovorax intermedius</name>
    <dbReference type="NCBI Taxonomy" id="433924"/>
    <lineage>
        <taxon>Bacteria</taxon>
        <taxon>Pseudomonadati</taxon>
        <taxon>Pseudomonadota</taxon>
        <taxon>Betaproteobacteria</taxon>
        <taxon>Burkholderiales</taxon>
        <taxon>Comamonadaceae</taxon>
        <taxon>Pseudacidovorax</taxon>
    </lineage>
</organism>
<keyword evidence="4 5" id="KW-0472">Membrane</keyword>
<keyword evidence="3 5" id="KW-1133">Transmembrane helix</keyword>
<dbReference type="RefSeq" id="WP_017758672.1">
    <property type="nucleotide sequence ID" value="NZ_QQAV01000020.1"/>
</dbReference>
<sequence>MIETSVFGIYVPGLLLVAGGAMACAWWVRRLLSLVGAYRWVWHPPLFDLGLYLLSLYALVRLTGALSS</sequence>
<dbReference type="Pfam" id="PF07869">
    <property type="entry name" value="DUF1656"/>
    <property type="match status" value="1"/>
</dbReference>
<evidence type="ECO:0000256" key="2">
    <source>
        <dbReference type="ARBA" id="ARBA00022692"/>
    </source>
</evidence>
<proteinExistence type="predicted"/>
<keyword evidence="7" id="KW-1185">Reference proteome</keyword>
<dbReference type="OrthoDB" id="6080293at2"/>
<gene>
    <name evidence="6" type="ORF">DFR41_12031</name>
</gene>
<evidence type="ECO:0000256" key="1">
    <source>
        <dbReference type="ARBA" id="ARBA00022475"/>
    </source>
</evidence>
<protein>
    <submittedName>
        <fullName evidence="6">Uncharacterized protein DUF1656</fullName>
    </submittedName>
</protein>
<keyword evidence="2 5" id="KW-0812">Transmembrane</keyword>
<evidence type="ECO:0000256" key="4">
    <source>
        <dbReference type="ARBA" id="ARBA00023136"/>
    </source>
</evidence>
<dbReference type="InterPro" id="IPR012451">
    <property type="entry name" value="DUF1656"/>
</dbReference>
<feature type="transmembrane region" description="Helical" evidence="5">
    <location>
        <begin position="7"/>
        <end position="28"/>
    </location>
</feature>
<evidence type="ECO:0000313" key="6">
    <source>
        <dbReference type="EMBL" id="RDI16625.1"/>
    </source>
</evidence>
<evidence type="ECO:0000313" key="7">
    <source>
        <dbReference type="Proteomes" id="UP000255265"/>
    </source>
</evidence>
<name>A0A370F1V3_9BURK</name>
<keyword evidence="1" id="KW-1003">Cell membrane</keyword>
<evidence type="ECO:0000256" key="3">
    <source>
        <dbReference type="ARBA" id="ARBA00022989"/>
    </source>
</evidence>
<dbReference type="Proteomes" id="UP000255265">
    <property type="component" value="Unassembled WGS sequence"/>
</dbReference>
<comment type="caution">
    <text evidence="6">The sequence shown here is derived from an EMBL/GenBank/DDBJ whole genome shotgun (WGS) entry which is preliminary data.</text>
</comment>
<dbReference type="EMBL" id="QQAV01000020">
    <property type="protein sequence ID" value="RDI16625.1"/>
    <property type="molecule type" value="Genomic_DNA"/>
</dbReference>